<keyword evidence="9 11" id="KW-0472">Membrane</keyword>
<dbReference type="Pfam" id="PF00119">
    <property type="entry name" value="ATP-synt_A"/>
    <property type="match status" value="1"/>
</dbReference>
<evidence type="ECO:0000256" key="3">
    <source>
        <dbReference type="ARBA" id="ARBA00022448"/>
    </source>
</evidence>
<evidence type="ECO:0000256" key="8">
    <source>
        <dbReference type="ARBA" id="ARBA00023065"/>
    </source>
</evidence>
<dbReference type="CDD" id="cd00310">
    <property type="entry name" value="ATP-synt_Fo_a_6"/>
    <property type="match status" value="1"/>
</dbReference>
<dbReference type="NCBIfam" id="TIGR01131">
    <property type="entry name" value="ATP_synt_6_or_A"/>
    <property type="match status" value="1"/>
</dbReference>
<feature type="transmembrane region" description="Helical" evidence="11">
    <location>
        <begin position="325"/>
        <end position="344"/>
    </location>
</feature>
<dbReference type="RefSeq" id="WP_145433796.1">
    <property type="nucleotide sequence ID" value="NZ_CP036339.1"/>
</dbReference>
<dbReference type="OrthoDB" id="9809130at2"/>
<comment type="subcellular location">
    <subcellularLocation>
        <location evidence="11 12">Cell membrane</location>
        <topology evidence="11 12">Multi-pass membrane protein</topology>
    </subcellularLocation>
    <subcellularLocation>
        <location evidence="1">Membrane</location>
        <topology evidence="1">Multi-pass membrane protein</topology>
    </subcellularLocation>
</comment>
<keyword evidence="11" id="KW-1003">Cell membrane</keyword>
<keyword evidence="5 11" id="KW-0812">Transmembrane</keyword>
<sequence>MASPILHIKDAYYFEVPRSLWKSTRQSRNEFPDHYIRLDSEFQDWEAKQQYDDLAKLKSLEGLPAEAALMSQYHSWVHDHANFAKPFDRFLEEAPSQAWFQQQLALGRFAKQAKGESAEAWTARLDAARPLQQQWAKIKAQADNLEEFKATAPDWSPAKIAEYNHQLDGKILIPQPFGKLKNNYERESGFAISKFMILEVVVALILIVVFTALAAKVRNGRPAKGKLWNLFESFLLFIRDDIARPAIGHHDADRFVPLLWTIFMFVLGCNLLGMLPWVGAPTGSFSVTIGLALVTFATVIVAGSLRFGIVGFWKNQVPQMGLPLPLAIFIVPMLFAIEVLGLLIKHLVLSIRLLANMVAGHLVLLAIMGLAVAAAASANWHLTATISVIGSALFSLLELFVAFLQAYVFTFLSALFIGAAVHHH</sequence>
<dbReference type="PANTHER" id="PTHR11410">
    <property type="entry name" value="ATP SYNTHASE SUBUNIT A"/>
    <property type="match status" value="1"/>
</dbReference>
<protein>
    <recommendedName>
        <fullName evidence="11 12">ATP synthase subunit a</fullName>
    </recommendedName>
    <alternativeName>
        <fullName evidence="11">ATP synthase F0 sector subunit a</fullName>
    </alternativeName>
    <alternativeName>
        <fullName evidence="11">F-ATPase subunit 6</fullName>
    </alternativeName>
</protein>
<dbReference type="InterPro" id="IPR045083">
    <property type="entry name" value="ATP_synth_F0_asu_bact/mt"/>
</dbReference>
<dbReference type="EMBL" id="CP036339">
    <property type="protein sequence ID" value="QDT74012.1"/>
    <property type="molecule type" value="Genomic_DNA"/>
</dbReference>
<dbReference type="PANTHER" id="PTHR11410:SF0">
    <property type="entry name" value="ATP SYNTHASE SUBUNIT A"/>
    <property type="match status" value="1"/>
</dbReference>
<evidence type="ECO:0000256" key="5">
    <source>
        <dbReference type="ARBA" id="ARBA00022692"/>
    </source>
</evidence>
<reference evidence="13 14" key="1">
    <citation type="submission" date="2019-02" db="EMBL/GenBank/DDBJ databases">
        <title>Deep-cultivation of Planctomycetes and their phenomic and genomic characterization uncovers novel biology.</title>
        <authorList>
            <person name="Wiegand S."/>
            <person name="Jogler M."/>
            <person name="Boedeker C."/>
            <person name="Pinto D."/>
            <person name="Vollmers J."/>
            <person name="Rivas-Marin E."/>
            <person name="Kohn T."/>
            <person name="Peeters S.H."/>
            <person name="Heuer A."/>
            <person name="Rast P."/>
            <person name="Oberbeckmann S."/>
            <person name="Bunk B."/>
            <person name="Jeske O."/>
            <person name="Meyerdierks A."/>
            <person name="Storesund J.E."/>
            <person name="Kallscheuer N."/>
            <person name="Luecker S."/>
            <person name="Lage O.M."/>
            <person name="Pohl T."/>
            <person name="Merkel B.J."/>
            <person name="Hornburger P."/>
            <person name="Mueller R.-W."/>
            <person name="Bruemmer F."/>
            <person name="Labrenz M."/>
            <person name="Spormann A.M."/>
            <person name="Op den Camp H."/>
            <person name="Overmann J."/>
            <person name="Amann R."/>
            <person name="Jetten M.S.M."/>
            <person name="Mascher T."/>
            <person name="Medema M.H."/>
            <person name="Devos D.P."/>
            <person name="Kaster A.-K."/>
            <person name="Ovreas L."/>
            <person name="Rohde M."/>
            <person name="Galperin M.Y."/>
            <person name="Jogler C."/>
        </authorList>
    </citation>
    <scope>NUCLEOTIDE SEQUENCE [LARGE SCALE GENOMIC DNA]</scope>
    <source>
        <strain evidence="13 14">I41</strain>
    </source>
</reference>
<keyword evidence="8 11" id="KW-0406">Ion transport</keyword>
<evidence type="ECO:0000256" key="1">
    <source>
        <dbReference type="ARBA" id="ARBA00004141"/>
    </source>
</evidence>
<dbReference type="GO" id="GO:0045259">
    <property type="term" value="C:proton-transporting ATP synthase complex"/>
    <property type="evidence" value="ECO:0007669"/>
    <property type="project" value="UniProtKB-KW"/>
</dbReference>
<dbReference type="SUPFAM" id="SSF81336">
    <property type="entry name" value="F1F0 ATP synthase subunit A"/>
    <property type="match status" value="1"/>
</dbReference>
<dbReference type="GO" id="GO:0046933">
    <property type="term" value="F:proton-transporting ATP synthase activity, rotational mechanism"/>
    <property type="evidence" value="ECO:0007669"/>
    <property type="project" value="UniProtKB-UniRule"/>
</dbReference>
<proteinExistence type="inferred from homology"/>
<feature type="transmembrane region" description="Helical" evidence="11">
    <location>
        <begin position="195"/>
        <end position="215"/>
    </location>
</feature>
<evidence type="ECO:0000313" key="14">
    <source>
        <dbReference type="Proteomes" id="UP000317909"/>
    </source>
</evidence>
<keyword evidence="7 11" id="KW-1133">Transmembrane helix</keyword>
<evidence type="ECO:0000256" key="4">
    <source>
        <dbReference type="ARBA" id="ARBA00022547"/>
    </source>
</evidence>
<keyword evidence="3 11" id="KW-0813">Transport</keyword>
<evidence type="ECO:0000313" key="13">
    <source>
        <dbReference type="EMBL" id="QDT74012.1"/>
    </source>
</evidence>
<accession>A0A517U062</accession>
<dbReference type="InterPro" id="IPR000568">
    <property type="entry name" value="ATP_synth_F0_asu"/>
</dbReference>
<evidence type="ECO:0000256" key="12">
    <source>
        <dbReference type="RuleBase" id="RU000483"/>
    </source>
</evidence>
<organism evidence="13 14">
    <name type="scientific">Lacipirellula limnantheis</name>
    <dbReference type="NCBI Taxonomy" id="2528024"/>
    <lineage>
        <taxon>Bacteria</taxon>
        <taxon>Pseudomonadati</taxon>
        <taxon>Planctomycetota</taxon>
        <taxon>Planctomycetia</taxon>
        <taxon>Pirellulales</taxon>
        <taxon>Lacipirellulaceae</taxon>
        <taxon>Lacipirellula</taxon>
    </lineage>
</organism>
<keyword evidence="10 11" id="KW-0066">ATP synthesis</keyword>
<evidence type="ECO:0000256" key="6">
    <source>
        <dbReference type="ARBA" id="ARBA00022781"/>
    </source>
</evidence>
<dbReference type="Proteomes" id="UP000317909">
    <property type="component" value="Chromosome"/>
</dbReference>
<evidence type="ECO:0000256" key="7">
    <source>
        <dbReference type="ARBA" id="ARBA00022989"/>
    </source>
</evidence>
<feature type="transmembrane region" description="Helical" evidence="11">
    <location>
        <begin position="396"/>
        <end position="421"/>
    </location>
</feature>
<feature type="transmembrane region" description="Helical" evidence="11">
    <location>
        <begin position="290"/>
        <end position="313"/>
    </location>
</feature>
<dbReference type="InterPro" id="IPR035908">
    <property type="entry name" value="F0_ATP_A_sf"/>
</dbReference>
<evidence type="ECO:0000256" key="2">
    <source>
        <dbReference type="ARBA" id="ARBA00006810"/>
    </source>
</evidence>
<gene>
    <name evidence="11 13" type="primary">atpB</name>
    <name evidence="13" type="ORF">I41_32050</name>
</gene>
<dbReference type="PRINTS" id="PR00123">
    <property type="entry name" value="ATPASEA"/>
</dbReference>
<evidence type="ECO:0000256" key="11">
    <source>
        <dbReference type="HAMAP-Rule" id="MF_01393"/>
    </source>
</evidence>
<keyword evidence="4 11" id="KW-0138">CF(0)</keyword>
<comment type="function">
    <text evidence="11 12">Key component of the proton channel; it plays a direct role in the translocation of protons across the membrane.</text>
</comment>
<keyword evidence="6 11" id="KW-0375">Hydrogen ion transport</keyword>
<dbReference type="AlphaFoldDB" id="A0A517U062"/>
<dbReference type="KEGG" id="llh:I41_32050"/>
<evidence type="ECO:0000256" key="9">
    <source>
        <dbReference type="ARBA" id="ARBA00023136"/>
    </source>
</evidence>
<comment type="similarity">
    <text evidence="2 11 12">Belongs to the ATPase A chain family.</text>
</comment>
<feature type="transmembrane region" description="Helical" evidence="11">
    <location>
        <begin position="258"/>
        <end position="278"/>
    </location>
</feature>
<dbReference type="GO" id="GO:0005886">
    <property type="term" value="C:plasma membrane"/>
    <property type="evidence" value="ECO:0007669"/>
    <property type="project" value="UniProtKB-SubCell"/>
</dbReference>
<dbReference type="HAMAP" id="MF_01393">
    <property type="entry name" value="ATP_synth_a_bact"/>
    <property type="match status" value="1"/>
</dbReference>
<keyword evidence="14" id="KW-1185">Reference proteome</keyword>
<feature type="transmembrane region" description="Helical" evidence="11">
    <location>
        <begin position="353"/>
        <end position="376"/>
    </location>
</feature>
<dbReference type="Gene3D" id="1.20.120.220">
    <property type="entry name" value="ATP synthase, F0 complex, subunit A"/>
    <property type="match status" value="1"/>
</dbReference>
<evidence type="ECO:0000256" key="10">
    <source>
        <dbReference type="ARBA" id="ARBA00023310"/>
    </source>
</evidence>
<name>A0A517U062_9BACT</name>